<dbReference type="Proteomes" id="UP001431775">
    <property type="component" value="Unassembled WGS sequence"/>
</dbReference>
<proteinExistence type="predicted"/>
<dbReference type="EMBL" id="JASBAN010000001">
    <property type="protein sequence ID" value="MDI2112080.1"/>
    <property type="molecule type" value="Genomic_DNA"/>
</dbReference>
<reference evidence="1" key="1">
    <citation type="submission" date="2023-05" db="EMBL/GenBank/DDBJ databases">
        <title>Whole genome sequence of Commensalibacter sp.</title>
        <authorList>
            <person name="Charoenyingcharoen P."/>
            <person name="Yukphan P."/>
        </authorList>
    </citation>
    <scope>NUCLEOTIDE SEQUENCE</scope>
    <source>
        <strain evidence="1">TBRC 10068</strain>
    </source>
</reference>
<evidence type="ECO:0000313" key="2">
    <source>
        <dbReference type="Proteomes" id="UP001431775"/>
    </source>
</evidence>
<evidence type="ECO:0000313" key="1">
    <source>
        <dbReference type="EMBL" id="MDI2112080.1"/>
    </source>
</evidence>
<organism evidence="1 2">
    <name type="scientific">Commensalibacter nepenthis</name>
    <dbReference type="NCBI Taxonomy" id="3043872"/>
    <lineage>
        <taxon>Bacteria</taxon>
        <taxon>Pseudomonadati</taxon>
        <taxon>Pseudomonadota</taxon>
        <taxon>Alphaproteobacteria</taxon>
        <taxon>Acetobacterales</taxon>
        <taxon>Acetobacteraceae</taxon>
    </lineage>
</organism>
<sequence>MSSTNQTNVPKLEFQNSGITLPEESEILNGVIQDFQNAFQNKLKFYNSNNEFLLSTPQGQLVTSIAAIISDRNRLLAHYVNQVDPNYAIGRMQDAIGRIYFIERKQATYTTVRAKCSGKEGTIIPAGTLVKDIQGNIYRSLDENAVMINQEVDAYDKNNQPIKVIESFIDVNFECTEKGEIPCPAGTLTERYEVIEGWESVTNKYDGIIGGENESQAQFEQRRRQSVAHNSLNSVDSIMANLLMMDEVEDAYVTENYEGIEKKITNDLVIKPHSIYVCVYQKKQQTTNSEPITLNEQSNIELKIAKTIWRKKTPGCALNGSISVEVADDTVDANGKALYAPSAVPTYLINFDFAQEIPIYISVKLSKPKPIVGDPTVLVKNKIYSVFTEQNGVNKPRMGSQILASQFYCAVQSLGDWVKIINLKIGLSANPTEDMIKVAINQMPTLDIDNIDVVFDPKISEVFPEAHGASYE</sequence>
<comment type="caution">
    <text evidence="1">The sequence shown here is derived from an EMBL/GenBank/DDBJ whole genome shotgun (WGS) entry which is preliminary data.</text>
</comment>
<dbReference type="RefSeq" id="WP_281461753.1">
    <property type="nucleotide sequence ID" value="NZ_JASBAN010000001.1"/>
</dbReference>
<accession>A0ABT6Q6V5</accession>
<protein>
    <submittedName>
        <fullName evidence="1">Baseplate J/gp47 family protein</fullName>
    </submittedName>
</protein>
<keyword evidence="2" id="KW-1185">Reference proteome</keyword>
<name>A0ABT6Q6V5_9PROT</name>
<gene>
    <name evidence="1" type="ORF">QJV33_02050</name>
</gene>